<evidence type="ECO:0000256" key="3">
    <source>
        <dbReference type="SAM" id="SignalP"/>
    </source>
</evidence>
<gene>
    <name evidence="4" type="ORF">BU26DRAFT_506919</name>
</gene>
<dbReference type="RefSeq" id="XP_033682738.1">
    <property type="nucleotide sequence ID" value="XM_033826960.1"/>
</dbReference>
<keyword evidence="5" id="KW-1185">Reference proteome</keyword>
<feature type="signal peptide" evidence="3">
    <location>
        <begin position="1"/>
        <end position="30"/>
    </location>
</feature>
<feature type="region of interest" description="Disordered" evidence="1">
    <location>
        <begin position="186"/>
        <end position="235"/>
    </location>
</feature>
<keyword evidence="2" id="KW-1133">Transmembrane helix</keyword>
<dbReference type="Proteomes" id="UP000800094">
    <property type="component" value="Unassembled WGS sequence"/>
</dbReference>
<evidence type="ECO:0000313" key="5">
    <source>
        <dbReference type="Proteomes" id="UP000800094"/>
    </source>
</evidence>
<reference evidence="4" key="1">
    <citation type="journal article" date="2020" name="Stud. Mycol.">
        <title>101 Dothideomycetes genomes: a test case for predicting lifestyles and emergence of pathogens.</title>
        <authorList>
            <person name="Haridas S."/>
            <person name="Albert R."/>
            <person name="Binder M."/>
            <person name="Bloem J."/>
            <person name="Labutti K."/>
            <person name="Salamov A."/>
            <person name="Andreopoulos B."/>
            <person name="Baker S."/>
            <person name="Barry K."/>
            <person name="Bills G."/>
            <person name="Bluhm B."/>
            <person name="Cannon C."/>
            <person name="Castanera R."/>
            <person name="Culley D."/>
            <person name="Daum C."/>
            <person name="Ezra D."/>
            <person name="Gonzalez J."/>
            <person name="Henrissat B."/>
            <person name="Kuo A."/>
            <person name="Liang C."/>
            <person name="Lipzen A."/>
            <person name="Lutzoni F."/>
            <person name="Magnuson J."/>
            <person name="Mondo S."/>
            <person name="Nolan M."/>
            <person name="Ohm R."/>
            <person name="Pangilinan J."/>
            <person name="Park H.-J."/>
            <person name="Ramirez L."/>
            <person name="Alfaro M."/>
            <person name="Sun H."/>
            <person name="Tritt A."/>
            <person name="Yoshinaga Y."/>
            <person name="Zwiers L.-H."/>
            <person name="Turgeon B."/>
            <person name="Goodwin S."/>
            <person name="Spatafora J."/>
            <person name="Crous P."/>
            <person name="Grigoriev I."/>
        </authorList>
    </citation>
    <scope>NUCLEOTIDE SEQUENCE</scope>
    <source>
        <strain evidence="4">CBS 122368</strain>
    </source>
</reference>
<dbReference type="EMBL" id="ML987197">
    <property type="protein sequence ID" value="KAF2247734.1"/>
    <property type="molecule type" value="Genomic_DNA"/>
</dbReference>
<feature type="compositionally biased region" description="Low complexity" evidence="1">
    <location>
        <begin position="186"/>
        <end position="217"/>
    </location>
</feature>
<evidence type="ECO:0008006" key="6">
    <source>
        <dbReference type="Google" id="ProtNLM"/>
    </source>
</evidence>
<name>A0A6A6IAY0_9PLEO</name>
<protein>
    <recommendedName>
        <fullName evidence="6">Mid2 domain-containing protein</fullName>
    </recommendedName>
</protein>
<sequence>MSPPSDSSYCRRSRLHLFLILPALFTLARSQCYNANGTVATDPDYAPCSNSTSDPLHTICCSLNRDNPPGGDPSVAGFTRDECLANGICQNKWSQNGGHTTSYFREKCTEKDWSTGLCLDVCTDSVDDAGNSYMTPCDGTPTSEKWCCGMTDSCCDTDAVLLPRTFGAALSSTSTSASVATSSSSSATTLASSASSPTSEPTASPTLSPSPSPSTSAEANADATTQPSSSTGLSAGAKAGAAIGAIAGVAAFFSIGYLIARRRHGWTSWRSGHAGVHEKGVSEGNHDNGYYPPPVKDVTYHMAAAEIQELDGGNVAAEAPSGERWKSQELP</sequence>
<evidence type="ECO:0000313" key="4">
    <source>
        <dbReference type="EMBL" id="KAF2247734.1"/>
    </source>
</evidence>
<dbReference type="AlphaFoldDB" id="A0A6A6IAY0"/>
<dbReference type="GeneID" id="54580290"/>
<evidence type="ECO:0000256" key="2">
    <source>
        <dbReference type="SAM" id="Phobius"/>
    </source>
</evidence>
<keyword evidence="2" id="KW-0472">Membrane</keyword>
<feature type="transmembrane region" description="Helical" evidence="2">
    <location>
        <begin position="239"/>
        <end position="260"/>
    </location>
</feature>
<proteinExistence type="predicted"/>
<evidence type="ECO:0000256" key="1">
    <source>
        <dbReference type="SAM" id="MobiDB-lite"/>
    </source>
</evidence>
<keyword evidence="2" id="KW-0812">Transmembrane</keyword>
<organism evidence="4 5">
    <name type="scientific">Trematosphaeria pertusa</name>
    <dbReference type="NCBI Taxonomy" id="390896"/>
    <lineage>
        <taxon>Eukaryota</taxon>
        <taxon>Fungi</taxon>
        <taxon>Dikarya</taxon>
        <taxon>Ascomycota</taxon>
        <taxon>Pezizomycotina</taxon>
        <taxon>Dothideomycetes</taxon>
        <taxon>Pleosporomycetidae</taxon>
        <taxon>Pleosporales</taxon>
        <taxon>Massarineae</taxon>
        <taxon>Trematosphaeriaceae</taxon>
        <taxon>Trematosphaeria</taxon>
    </lineage>
</organism>
<dbReference type="OrthoDB" id="5215637at2759"/>
<keyword evidence="3" id="KW-0732">Signal</keyword>
<feature type="chain" id="PRO_5025548649" description="Mid2 domain-containing protein" evidence="3">
    <location>
        <begin position="31"/>
        <end position="331"/>
    </location>
</feature>
<accession>A0A6A6IAY0</accession>